<accession>A0A9D2QTP4</accession>
<dbReference type="EMBL" id="DWUY01000236">
    <property type="protein sequence ID" value="HJD29393.1"/>
    <property type="molecule type" value="Genomic_DNA"/>
</dbReference>
<dbReference type="InterPro" id="IPR049492">
    <property type="entry name" value="BD-FAE-like_dom"/>
</dbReference>
<evidence type="ECO:0000313" key="3">
    <source>
        <dbReference type="EMBL" id="HJD29393.1"/>
    </source>
</evidence>
<dbReference type="AlphaFoldDB" id="A0A9D2QTP4"/>
<evidence type="ECO:0000259" key="2">
    <source>
        <dbReference type="Pfam" id="PF20434"/>
    </source>
</evidence>
<evidence type="ECO:0000256" key="1">
    <source>
        <dbReference type="ARBA" id="ARBA00022801"/>
    </source>
</evidence>
<dbReference type="PANTHER" id="PTHR48081">
    <property type="entry name" value="AB HYDROLASE SUPERFAMILY PROTEIN C4A8.06C"/>
    <property type="match status" value="1"/>
</dbReference>
<protein>
    <submittedName>
        <fullName evidence="3">Alpha/beta hydrolase</fullName>
    </submittedName>
</protein>
<reference evidence="3" key="2">
    <citation type="submission" date="2021-04" db="EMBL/GenBank/DDBJ databases">
        <authorList>
            <person name="Gilroy R."/>
        </authorList>
    </citation>
    <scope>NUCLEOTIDE SEQUENCE</scope>
    <source>
        <strain evidence="3">ChiBcec6-4105</strain>
    </source>
</reference>
<dbReference type="Proteomes" id="UP000823892">
    <property type="component" value="Unassembled WGS sequence"/>
</dbReference>
<gene>
    <name evidence="3" type="ORF">H9914_10450</name>
</gene>
<evidence type="ECO:0000313" key="4">
    <source>
        <dbReference type="Proteomes" id="UP000823892"/>
    </source>
</evidence>
<dbReference type="InterPro" id="IPR050300">
    <property type="entry name" value="GDXG_lipolytic_enzyme"/>
</dbReference>
<dbReference type="SUPFAM" id="SSF53474">
    <property type="entry name" value="alpha/beta-Hydrolases"/>
    <property type="match status" value="1"/>
</dbReference>
<sequence>MICERISIQTENSAKDTHLDTYILEDFLDGGPEWKRPLVLICPGGAYARTSNREAEPIALQMTAMGYHAAVLRYSCAPAVYPTALHEAALSVKYLRDRAQQWHIDTDRILVMGFSAGGHLAASYGVFWQEEHMAEAAGCSSEELRPQGLILCYPVISSDEKIAHIESIRNLLGDSYEKLKEKMSLENQVTAQVPKTFLWHTFADETVPFWNSFRFVQALGEKGIPVEYHLYPEGKHGLSLATESVSDQAKSTVEEGCQSWMPLLQSWLMRNFGLSGKKPCNG</sequence>
<dbReference type="GO" id="GO:0016787">
    <property type="term" value="F:hydrolase activity"/>
    <property type="evidence" value="ECO:0007669"/>
    <property type="project" value="UniProtKB-KW"/>
</dbReference>
<keyword evidence="1 3" id="KW-0378">Hydrolase</keyword>
<dbReference type="Pfam" id="PF20434">
    <property type="entry name" value="BD-FAE"/>
    <property type="match status" value="1"/>
</dbReference>
<name>A0A9D2QTP4_9FIRM</name>
<reference evidence="3" key="1">
    <citation type="journal article" date="2021" name="PeerJ">
        <title>Extensive microbial diversity within the chicken gut microbiome revealed by metagenomics and culture.</title>
        <authorList>
            <person name="Gilroy R."/>
            <person name="Ravi A."/>
            <person name="Getino M."/>
            <person name="Pursley I."/>
            <person name="Horton D.L."/>
            <person name="Alikhan N.F."/>
            <person name="Baker D."/>
            <person name="Gharbi K."/>
            <person name="Hall N."/>
            <person name="Watson M."/>
            <person name="Adriaenssens E.M."/>
            <person name="Foster-Nyarko E."/>
            <person name="Jarju S."/>
            <person name="Secka A."/>
            <person name="Antonio M."/>
            <person name="Oren A."/>
            <person name="Chaudhuri R.R."/>
            <person name="La Ragione R."/>
            <person name="Hildebrand F."/>
            <person name="Pallen M.J."/>
        </authorList>
    </citation>
    <scope>NUCLEOTIDE SEQUENCE</scope>
    <source>
        <strain evidence="3">ChiBcec6-4105</strain>
    </source>
</reference>
<organism evidence="3 4">
    <name type="scientific">Candidatus Blautia avicola</name>
    <dbReference type="NCBI Taxonomy" id="2838483"/>
    <lineage>
        <taxon>Bacteria</taxon>
        <taxon>Bacillati</taxon>
        <taxon>Bacillota</taxon>
        <taxon>Clostridia</taxon>
        <taxon>Lachnospirales</taxon>
        <taxon>Lachnospiraceae</taxon>
        <taxon>Blautia</taxon>
    </lineage>
</organism>
<comment type="caution">
    <text evidence="3">The sequence shown here is derived from an EMBL/GenBank/DDBJ whole genome shotgun (WGS) entry which is preliminary data.</text>
</comment>
<feature type="domain" description="BD-FAE-like" evidence="2">
    <location>
        <begin position="35"/>
        <end position="219"/>
    </location>
</feature>
<dbReference type="Gene3D" id="3.40.50.1820">
    <property type="entry name" value="alpha/beta hydrolase"/>
    <property type="match status" value="1"/>
</dbReference>
<dbReference type="PANTHER" id="PTHR48081:SF6">
    <property type="entry name" value="PEPTIDASE S9 PROLYL OLIGOPEPTIDASE CATALYTIC DOMAIN-CONTAINING PROTEIN"/>
    <property type="match status" value="1"/>
</dbReference>
<dbReference type="InterPro" id="IPR029058">
    <property type="entry name" value="AB_hydrolase_fold"/>
</dbReference>
<proteinExistence type="predicted"/>